<dbReference type="AlphaFoldDB" id="B2D266"/>
<evidence type="ECO:0000313" key="2">
    <source>
        <dbReference type="EMBL" id="ACB70307.1"/>
    </source>
</evidence>
<feature type="signal peptide" evidence="1">
    <location>
        <begin position="1"/>
        <end position="21"/>
    </location>
</feature>
<accession>B2D266</accession>
<sequence>MKRSAILLVAFIIVASRAVIAAGCAQCEHDSDCEPYAAMQGLLCGSHCKVEKVGHSSCCKKKSPQHEEPMALQ</sequence>
<keyword evidence="1" id="KW-0732">Signal</keyword>
<protein>
    <submittedName>
        <fullName evidence="2">Hypothetical secreted protein</fullName>
    </submittedName>
</protein>
<proteinExistence type="evidence at transcript level"/>
<dbReference type="EMBL" id="EU574800">
    <property type="protein sequence ID" value="ACB70307.1"/>
    <property type="molecule type" value="mRNA"/>
</dbReference>
<reference evidence="2" key="2">
    <citation type="submission" date="2008-03" db="EMBL/GenBank/DDBJ databases">
        <authorList>
            <person name="Li K.S."/>
            <person name="Guan Y."/>
            <person name="Wang J."/>
            <person name="Smith G.J.D."/>
            <person name="Xu K.M."/>
            <person name="Duan L."/>
            <person name="Rahardjo A.P."/>
            <person name="Puthavathana P."/>
            <person name="Buranathai C."/>
            <person name="Nguyen T.D."/>
            <person name="Estoepangestie A.T.S."/>
            <person name="Chaisingh A."/>
            <person name="Auewarakul P."/>
            <person name="Long H.T."/>
            <person name="Hanh N.T.H."/>
            <person name="Lim W."/>
            <person name="Webby R.J."/>
            <person name="Poon L.L.M."/>
            <person name="Chen H."/>
            <person name="Shortridge K.F."/>
            <person name="Yuen K.Y."/>
            <person name="Webster R.G."/>
            <person name="Peiris J.S.M."/>
        </authorList>
    </citation>
    <scope>NUCLEOTIDE SEQUENCE</scope>
    <source>
        <tissue evidence="2">Salivary glands</tissue>
    </source>
</reference>
<feature type="chain" id="PRO_5002776933" evidence="1">
    <location>
        <begin position="22"/>
        <end position="73"/>
    </location>
</feature>
<reference evidence="2" key="1">
    <citation type="journal article" date="2008" name="J. Proteomics">
        <title>An insight into the salivary transcriptome and proteome of the soft tick and vector of epizootic bovine abortion, Ornithodoros coriaceus.</title>
        <authorList>
            <person name="Francischetti I.M."/>
            <person name="Meng Z."/>
            <person name="Mans B.J."/>
            <person name="Gudderra N."/>
            <person name="Hall M."/>
            <person name="Veenstra T.D."/>
            <person name="Pham V.M."/>
            <person name="Kotsyfakis M."/>
            <person name="Ribeiro J.M."/>
        </authorList>
    </citation>
    <scope>NUCLEOTIDE SEQUENCE</scope>
    <source>
        <tissue evidence="2">Salivary glands</tissue>
    </source>
</reference>
<evidence type="ECO:0000256" key="1">
    <source>
        <dbReference type="SAM" id="SignalP"/>
    </source>
</evidence>
<name>B2D266_ORNCO</name>
<organism evidence="2">
    <name type="scientific">Ornithodoros coriaceus</name>
    <name type="common">Soft tick</name>
    <name type="synonym">Argasid tick</name>
    <dbReference type="NCBI Taxonomy" id="92741"/>
    <lineage>
        <taxon>Eukaryota</taxon>
        <taxon>Metazoa</taxon>
        <taxon>Ecdysozoa</taxon>
        <taxon>Arthropoda</taxon>
        <taxon>Chelicerata</taxon>
        <taxon>Arachnida</taxon>
        <taxon>Acari</taxon>
        <taxon>Parasitiformes</taxon>
        <taxon>Ixodida</taxon>
        <taxon>Ixodoidea</taxon>
        <taxon>Argasidae</taxon>
        <taxon>Ornithodorinae</taxon>
        <taxon>Ornithodoros</taxon>
    </lineage>
</organism>